<name>A0ABV1DC13_9FIRM</name>
<keyword evidence="2" id="KW-0732">Signal</keyword>
<dbReference type="PANTHER" id="PTHR42941:SF1">
    <property type="entry name" value="SLL1037 PROTEIN"/>
    <property type="match status" value="1"/>
</dbReference>
<dbReference type="PANTHER" id="PTHR42941">
    <property type="entry name" value="SLL1037 PROTEIN"/>
    <property type="match status" value="1"/>
</dbReference>
<keyword evidence="4" id="KW-1185">Reference proteome</keyword>
<reference evidence="3 4" key="1">
    <citation type="submission" date="2024-03" db="EMBL/GenBank/DDBJ databases">
        <title>Human intestinal bacterial collection.</title>
        <authorList>
            <person name="Pauvert C."/>
            <person name="Hitch T.C.A."/>
            <person name="Clavel T."/>
        </authorList>
    </citation>
    <scope>NUCLEOTIDE SEQUENCE [LARGE SCALE GENOMIC DNA]</scope>
    <source>
        <strain evidence="3 4">CLA-SR-H021</strain>
    </source>
</reference>
<proteinExistence type="predicted"/>
<evidence type="ECO:0000256" key="2">
    <source>
        <dbReference type="SAM" id="SignalP"/>
    </source>
</evidence>
<organism evidence="3 4">
    <name type="scientific">Enterocloster hominis</name>
    <name type="common">ex Hitch et al. 2024</name>
    <dbReference type="NCBI Taxonomy" id="1917870"/>
    <lineage>
        <taxon>Bacteria</taxon>
        <taxon>Bacillati</taxon>
        <taxon>Bacillota</taxon>
        <taxon>Clostridia</taxon>
        <taxon>Lachnospirales</taxon>
        <taxon>Lachnospiraceae</taxon>
        <taxon>Enterocloster</taxon>
    </lineage>
</organism>
<feature type="chain" id="PRO_5046513978" evidence="2">
    <location>
        <begin position="22"/>
        <end position="365"/>
    </location>
</feature>
<dbReference type="PROSITE" id="PS51257">
    <property type="entry name" value="PROKAR_LIPOPROTEIN"/>
    <property type="match status" value="1"/>
</dbReference>
<dbReference type="Gene3D" id="3.40.190.10">
    <property type="entry name" value="Periplasmic binding protein-like II"/>
    <property type="match status" value="2"/>
</dbReference>
<protein>
    <submittedName>
        <fullName evidence="3">TAXI family TRAP transporter solute-binding subunit</fullName>
    </submittedName>
</protein>
<accession>A0ABV1DC13</accession>
<sequence length="365" mass="38667">MKKIMAVLLASALTVSLTACGSGSSSAPAETTTTAAAETKAADTSAASGTADSTETGGAQESAQGLVPEYLEFFSGSQGGSWYQVGAQLAAIAQEATGVTSKVAAGGGSANPDTLQNGEGYFGLVYSGVGYQAYKGEGEYTEPHDSLRAVISMYSMPFLIVALQNDDAVNSVYDLADKDLSLGKAGQTGYTIAQEVLKAHGIDIEGDTFTGINSLLGDSERMDMLRDRQLDAITGLLPLDNSTLQSMSMTPGIKLISMDENVIGEIQKNVPGLEKITIAPKSFDESQEEEIVTVAAITSLYCREDLDEELVYKITKSIYENAQSMYQFFGEENSVILDNPMAGIDEGMPLHPGAERFYREIGVIK</sequence>
<gene>
    <name evidence="3" type="ORF">WMQ36_21430</name>
</gene>
<dbReference type="EMBL" id="JBBMFM010000111">
    <property type="protein sequence ID" value="MEQ2427530.1"/>
    <property type="molecule type" value="Genomic_DNA"/>
</dbReference>
<evidence type="ECO:0000256" key="1">
    <source>
        <dbReference type="SAM" id="MobiDB-lite"/>
    </source>
</evidence>
<feature type="compositionally biased region" description="Low complexity" evidence="1">
    <location>
        <begin position="20"/>
        <end position="59"/>
    </location>
</feature>
<dbReference type="Pfam" id="PF16868">
    <property type="entry name" value="NMT1_3"/>
    <property type="match status" value="1"/>
</dbReference>
<dbReference type="SUPFAM" id="SSF53850">
    <property type="entry name" value="Periplasmic binding protein-like II"/>
    <property type="match status" value="1"/>
</dbReference>
<feature type="signal peptide" evidence="2">
    <location>
        <begin position="1"/>
        <end position="21"/>
    </location>
</feature>
<dbReference type="RefSeq" id="WP_040382374.1">
    <property type="nucleotide sequence ID" value="NZ_JBBMFM010000111.1"/>
</dbReference>
<dbReference type="InterPro" id="IPR011852">
    <property type="entry name" value="TRAP_TAXI"/>
</dbReference>
<evidence type="ECO:0000313" key="4">
    <source>
        <dbReference type="Proteomes" id="UP001454086"/>
    </source>
</evidence>
<feature type="region of interest" description="Disordered" evidence="1">
    <location>
        <begin position="20"/>
        <end position="62"/>
    </location>
</feature>
<dbReference type="NCBIfam" id="TIGR02122">
    <property type="entry name" value="TRAP_TAXI"/>
    <property type="match status" value="1"/>
</dbReference>
<dbReference type="Proteomes" id="UP001454086">
    <property type="component" value="Unassembled WGS sequence"/>
</dbReference>
<evidence type="ECO:0000313" key="3">
    <source>
        <dbReference type="EMBL" id="MEQ2427530.1"/>
    </source>
</evidence>
<comment type="caution">
    <text evidence="3">The sequence shown here is derived from an EMBL/GenBank/DDBJ whole genome shotgun (WGS) entry which is preliminary data.</text>
</comment>